<accession>A0AAD8F9B9</accession>
<sequence>EIAEQLVRRSFCPSESSVWSSYWCGDSNPRLQAETWLQSSCQSSKDNQYYTSH</sequence>
<reference evidence="1" key="1">
    <citation type="journal article" date="2023" name="PLoS Negl. Trop. Dis.">
        <title>A genome sequence for Biomphalaria pfeifferi, the major vector snail for the human-infecting parasite Schistosoma mansoni.</title>
        <authorList>
            <person name="Bu L."/>
            <person name="Lu L."/>
            <person name="Laidemitt M.R."/>
            <person name="Zhang S.M."/>
            <person name="Mutuku M."/>
            <person name="Mkoji G."/>
            <person name="Steinauer M."/>
            <person name="Loker E.S."/>
        </authorList>
    </citation>
    <scope>NUCLEOTIDE SEQUENCE</scope>
    <source>
        <strain evidence="1">KasaAsao</strain>
    </source>
</reference>
<comment type="caution">
    <text evidence="1">The sequence shown here is derived from an EMBL/GenBank/DDBJ whole genome shotgun (WGS) entry which is preliminary data.</text>
</comment>
<dbReference type="AlphaFoldDB" id="A0AAD8F9B9"/>
<dbReference type="Proteomes" id="UP001233172">
    <property type="component" value="Unassembled WGS sequence"/>
</dbReference>
<evidence type="ECO:0000313" key="1">
    <source>
        <dbReference type="EMBL" id="KAK0056507.1"/>
    </source>
</evidence>
<gene>
    <name evidence="1" type="ORF">Bpfe_014003</name>
</gene>
<protein>
    <submittedName>
        <fullName evidence="1">Protein FAM149B1-like X2</fullName>
    </submittedName>
</protein>
<reference evidence="1" key="2">
    <citation type="submission" date="2023-04" db="EMBL/GenBank/DDBJ databases">
        <authorList>
            <person name="Bu L."/>
            <person name="Lu L."/>
            <person name="Laidemitt M.R."/>
            <person name="Zhang S.M."/>
            <person name="Mutuku M."/>
            <person name="Mkoji G."/>
            <person name="Steinauer M."/>
            <person name="Loker E.S."/>
        </authorList>
    </citation>
    <scope>NUCLEOTIDE SEQUENCE</scope>
    <source>
        <strain evidence="1">KasaAsao</strain>
        <tissue evidence="1">Whole Snail</tissue>
    </source>
</reference>
<proteinExistence type="predicted"/>
<keyword evidence="2" id="KW-1185">Reference proteome</keyword>
<feature type="non-terminal residue" evidence="1">
    <location>
        <position position="1"/>
    </location>
</feature>
<name>A0AAD8F9B9_BIOPF</name>
<evidence type="ECO:0000313" key="2">
    <source>
        <dbReference type="Proteomes" id="UP001233172"/>
    </source>
</evidence>
<organism evidence="1 2">
    <name type="scientific">Biomphalaria pfeifferi</name>
    <name type="common">Bloodfluke planorb</name>
    <name type="synonym">Freshwater snail</name>
    <dbReference type="NCBI Taxonomy" id="112525"/>
    <lineage>
        <taxon>Eukaryota</taxon>
        <taxon>Metazoa</taxon>
        <taxon>Spiralia</taxon>
        <taxon>Lophotrochozoa</taxon>
        <taxon>Mollusca</taxon>
        <taxon>Gastropoda</taxon>
        <taxon>Heterobranchia</taxon>
        <taxon>Euthyneura</taxon>
        <taxon>Panpulmonata</taxon>
        <taxon>Hygrophila</taxon>
        <taxon>Lymnaeoidea</taxon>
        <taxon>Planorbidae</taxon>
        <taxon>Biomphalaria</taxon>
    </lineage>
</organism>
<dbReference type="EMBL" id="JASAOG010000061">
    <property type="protein sequence ID" value="KAK0056507.1"/>
    <property type="molecule type" value="Genomic_DNA"/>
</dbReference>